<dbReference type="AlphaFoldDB" id="A0A6A6ZXU4"/>
<name>A0A6A6ZXU4_9PLEO</name>
<evidence type="ECO:0000313" key="1">
    <source>
        <dbReference type="EMBL" id="KAF2825314.1"/>
    </source>
</evidence>
<protein>
    <submittedName>
        <fullName evidence="1">Uncharacterized protein</fullName>
    </submittedName>
</protein>
<reference evidence="1" key="1">
    <citation type="journal article" date="2020" name="Stud. Mycol.">
        <title>101 Dothideomycetes genomes: a test case for predicting lifestyles and emergence of pathogens.</title>
        <authorList>
            <person name="Haridas S."/>
            <person name="Albert R."/>
            <person name="Binder M."/>
            <person name="Bloem J."/>
            <person name="Labutti K."/>
            <person name="Salamov A."/>
            <person name="Andreopoulos B."/>
            <person name="Baker S."/>
            <person name="Barry K."/>
            <person name="Bills G."/>
            <person name="Bluhm B."/>
            <person name="Cannon C."/>
            <person name="Castanera R."/>
            <person name="Culley D."/>
            <person name="Daum C."/>
            <person name="Ezra D."/>
            <person name="Gonzalez J."/>
            <person name="Henrissat B."/>
            <person name="Kuo A."/>
            <person name="Liang C."/>
            <person name="Lipzen A."/>
            <person name="Lutzoni F."/>
            <person name="Magnuson J."/>
            <person name="Mondo S."/>
            <person name="Nolan M."/>
            <person name="Ohm R."/>
            <person name="Pangilinan J."/>
            <person name="Park H.-J."/>
            <person name="Ramirez L."/>
            <person name="Alfaro M."/>
            <person name="Sun H."/>
            <person name="Tritt A."/>
            <person name="Yoshinaga Y."/>
            <person name="Zwiers L.-H."/>
            <person name="Turgeon B."/>
            <person name="Goodwin S."/>
            <person name="Spatafora J."/>
            <person name="Crous P."/>
            <person name="Grigoriev I."/>
        </authorList>
    </citation>
    <scope>NUCLEOTIDE SEQUENCE</scope>
    <source>
        <strain evidence="1">CBS 113818</strain>
    </source>
</reference>
<dbReference type="Proteomes" id="UP000799424">
    <property type="component" value="Unassembled WGS sequence"/>
</dbReference>
<dbReference type="OrthoDB" id="4816597at2759"/>
<gene>
    <name evidence="1" type="ORF">CC86DRAFT_371028</name>
</gene>
<evidence type="ECO:0000313" key="2">
    <source>
        <dbReference type="Proteomes" id="UP000799424"/>
    </source>
</evidence>
<sequence>MATPLLNKDSSQPPSTLPTISVCISIASDTFDLTIFTPFKIGIALTLHHHQPITFRTRDIPLFDRPFTDPGLTFTNTRNRQAIAGIGPICNFYFTTPGIEGPLPSETNKDHWTTLFPEQPHNVDTAFEPVLAGRTPREQVAASMLRFQMPEIQTMKWPWMHQYEDRQVYRIGVSSGAGVKEWIGGSLDEILELRKGGVTPNYRHEKIEFEVRETGEFEVRRPDRDGSLSWP</sequence>
<proteinExistence type="predicted"/>
<organism evidence="1 2">
    <name type="scientific">Ophiobolus disseminans</name>
    <dbReference type="NCBI Taxonomy" id="1469910"/>
    <lineage>
        <taxon>Eukaryota</taxon>
        <taxon>Fungi</taxon>
        <taxon>Dikarya</taxon>
        <taxon>Ascomycota</taxon>
        <taxon>Pezizomycotina</taxon>
        <taxon>Dothideomycetes</taxon>
        <taxon>Pleosporomycetidae</taxon>
        <taxon>Pleosporales</taxon>
        <taxon>Pleosporineae</taxon>
        <taxon>Phaeosphaeriaceae</taxon>
        <taxon>Ophiobolus</taxon>
    </lineage>
</organism>
<keyword evidence="2" id="KW-1185">Reference proteome</keyword>
<accession>A0A6A6ZXU4</accession>
<dbReference type="EMBL" id="MU006228">
    <property type="protein sequence ID" value="KAF2825314.1"/>
    <property type="molecule type" value="Genomic_DNA"/>
</dbReference>